<name>A0ABV7RU76_9RHOB</name>
<comment type="caution">
    <text evidence="1">The sequence shown here is derived from an EMBL/GenBank/DDBJ whole genome shotgun (WGS) entry which is preliminary data.</text>
</comment>
<protein>
    <submittedName>
        <fullName evidence="1">DUF2125 domain-containing protein</fullName>
    </submittedName>
</protein>
<evidence type="ECO:0000313" key="2">
    <source>
        <dbReference type="Proteomes" id="UP001595596"/>
    </source>
</evidence>
<dbReference type="Proteomes" id="UP001595596">
    <property type="component" value="Unassembled WGS sequence"/>
</dbReference>
<proteinExistence type="predicted"/>
<dbReference type="EMBL" id="JBHRXE010000008">
    <property type="protein sequence ID" value="MFC3568443.1"/>
    <property type="molecule type" value="Genomic_DNA"/>
</dbReference>
<dbReference type="Pfam" id="PF09898">
    <property type="entry name" value="DUF2125"/>
    <property type="match status" value="1"/>
</dbReference>
<reference evidence="2" key="1">
    <citation type="journal article" date="2019" name="Int. J. Syst. Evol. Microbiol.">
        <title>The Global Catalogue of Microorganisms (GCM) 10K type strain sequencing project: providing services to taxonomists for standard genome sequencing and annotation.</title>
        <authorList>
            <consortium name="The Broad Institute Genomics Platform"/>
            <consortium name="The Broad Institute Genome Sequencing Center for Infectious Disease"/>
            <person name="Wu L."/>
            <person name="Ma J."/>
        </authorList>
    </citation>
    <scope>NUCLEOTIDE SEQUENCE [LARGE SCALE GENOMIC DNA]</scope>
    <source>
        <strain evidence="2">VKM B-3226</strain>
    </source>
</reference>
<evidence type="ECO:0000313" key="1">
    <source>
        <dbReference type="EMBL" id="MFC3568443.1"/>
    </source>
</evidence>
<gene>
    <name evidence="1" type="ORF">ACFOMP_03130</name>
</gene>
<accession>A0ABV7RU76</accession>
<dbReference type="RefSeq" id="WP_379027848.1">
    <property type="nucleotide sequence ID" value="NZ_JBHRXE010000008.1"/>
</dbReference>
<keyword evidence="2" id="KW-1185">Reference proteome</keyword>
<dbReference type="InterPro" id="IPR018666">
    <property type="entry name" value="DUF2125"/>
</dbReference>
<sequence>MRRLLAPLVVLALFLGGLWLGGESLMAQQLRQIAAEQPMLGLGAVRELRDPRRIGVQAAALELRTDAGTLALPQAELWLNPLRPTELRLALPARATLDSGPGPLQLGMTDASARLRLQPLNGLGMASAGLAAGPLTVEGRDLAQGLRADARLTALEADAPPAAAAAYDLDLTVDQLEPGLFAALPLPGRLSLTASGRVWLDALPRPSTLTPDLAPLPVGLRLDDAELRLGALHTRILGRVQADAQGRAQGRVALYTRDAGPLLQAAATAGLIPPKLVTLAGTMLKTISAQPLPEAAGFRFPPPAAGELRLPLTFADGKTSLGPLTLGPAPVFPRR</sequence>
<organism evidence="1 2">
    <name type="scientific">Paracoccus simplex</name>
    <dbReference type="NCBI Taxonomy" id="2086346"/>
    <lineage>
        <taxon>Bacteria</taxon>
        <taxon>Pseudomonadati</taxon>
        <taxon>Pseudomonadota</taxon>
        <taxon>Alphaproteobacteria</taxon>
        <taxon>Rhodobacterales</taxon>
        <taxon>Paracoccaceae</taxon>
        <taxon>Paracoccus</taxon>
    </lineage>
</organism>